<evidence type="ECO:0000313" key="1">
    <source>
        <dbReference type="EMBL" id="MEQ2166565.1"/>
    </source>
</evidence>
<name>A0ABV0N5A4_9TELE</name>
<keyword evidence="2" id="KW-1185">Reference proteome</keyword>
<dbReference type="Proteomes" id="UP001476798">
    <property type="component" value="Unassembled WGS sequence"/>
</dbReference>
<protein>
    <recommendedName>
        <fullName evidence="3">Cyclin D2</fullName>
    </recommendedName>
</protein>
<organism evidence="1 2">
    <name type="scientific">Goodea atripinnis</name>
    <dbReference type="NCBI Taxonomy" id="208336"/>
    <lineage>
        <taxon>Eukaryota</taxon>
        <taxon>Metazoa</taxon>
        <taxon>Chordata</taxon>
        <taxon>Craniata</taxon>
        <taxon>Vertebrata</taxon>
        <taxon>Euteleostomi</taxon>
        <taxon>Actinopterygii</taxon>
        <taxon>Neopterygii</taxon>
        <taxon>Teleostei</taxon>
        <taxon>Neoteleostei</taxon>
        <taxon>Acanthomorphata</taxon>
        <taxon>Ovalentaria</taxon>
        <taxon>Atherinomorphae</taxon>
        <taxon>Cyprinodontiformes</taxon>
        <taxon>Goodeidae</taxon>
        <taxon>Goodea</taxon>
    </lineage>
</organism>
<dbReference type="InterPro" id="IPR036915">
    <property type="entry name" value="Cyclin-like_sf"/>
</dbReference>
<dbReference type="Gene3D" id="1.10.472.10">
    <property type="entry name" value="Cyclin-like"/>
    <property type="match status" value="1"/>
</dbReference>
<dbReference type="EMBL" id="JAHRIO010024424">
    <property type="protein sequence ID" value="MEQ2166565.1"/>
    <property type="molecule type" value="Genomic_DNA"/>
</dbReference>
<accession>A0ABV0N5A4</accession>
<feature type="non-terminal residue" evidence="1">
    <location>
        <position position="1"/>
    </location>
</feature>
<sequence length="93" mass="10587">EWELVVLGKLKWNLAAVTPNDFIEHIVRRLPLPEDKLALIRKHVQTFIALCATVNANTTIIMLLSTAQGWSLDRKHQRFPQACPPIIAQKQAH</sequence>
<evidence type="ECO:0000313" key="2">
    <source>
        <dbReference type="Proteomes" id="UP001476798"/>
    </source>
</evidence>
<evidence type="ECO:0008006" key="3">
    <source>
        <dbReference type="Google" id="ProtNLM"/>
    </source>
</evidence>
<reference evidence="1 2" key="1">
    <citation type="submission" date="2021-06" db="EMBL/GenBank/DDBJ databases">
        <authorList>
            <person name="Palmer J.M."/>
        </authorList>
    </citation>
    <scope>NUCLEOTIDE SEQUENCE [LARGE SCALE GENOMIC DNA]</scope>
    <source>
        <strain evidence="1 2">GA_2019</strain>
        <tissue evidence="1">Muscle</tissue>
    </source>
</reference>
<gene>
    <name evidence="1" type="ORF">GOODEAATRI_029623</name>
</gene>
<comment type="caution">
    <text evidence="1">The sequence shown here is derived from an EMBL/GenBank/DDBJ whole genome shotgun (WGS) entry which is preliminary data.</text>
</comment>
<dbReference type="SUPFAM" id="SSF47954">
    <property type="entry name" value="Cyclin-like"/>
    <property type="match status" value="1"/>
</dbReference>
<proteinExistence type="predicted"/>